<sequence>MSVILCTNLPLHTPHRTHHQRTLRAPALSPSPGYHHYFVNQEAIEDRVPRILPGIDEEKRERLKVEEPRQYLGHARFGNDLTSTPVN</sequence>
<gene>
    <name evidence="1" type="ORF">LNINA_LOCUS2190</name>
</gene>
<keyword evidence="2" id="KW-1185">Reference proteome</keyword>
<dbReference type="AlphaFoldDB" id="A0AAV1IYG3"/>
<dbReference type="EMBL" id="CAVLEF010000003">
    <property type="protein sequence ID" value="CAK1542279.1"/>
    <property type="molecule type" value="Genomic_DNA"/>
</dbReference>
<protein>
    <submittedName>
        <fullName evidence="1">Uncharacterized protein</fullName>
    </submittedName>
</protein>
<accession>A0AAV1IYG3</accession>
<reference evidence="1 2" key="1">
    <citation type="submission" date="2023-11" db="EMBL/GenBank/DDBJ databases">
        <authorList>
            <person name="Okamura Y."/>
        </authorList>
    </citation>
    <scope>NUCLEOTIDE SEQUENCE [LARGE SCALE GENOMIC DNA]</scope>
</reference>
<proteinExistence type="predicted"/>
<dbReference type="Proteomes" id="UP001497472">
    <property type="component" value="Unassembled WGS sequence"/>
</dbReference>
<evidence type="ECO:0000313" key="2">
    <source>
        <dbReference type="Proteomes" id="UP001497472"/>
    </source>
</evidence>
<organism evidence="1 2">
    <name type="scientific">Leptosia nina</name>
    <dbReference type="NCBI Taxonomy" id="320188"/>
    <lineage>
        <taxon>Eukaryota</taxon>
        <taxon>Metazoa</taxon>
        <taxon>Ecdysozoa</taxon>
        <taxon>Arthropoda</taxon>
        <taxon>Hexapoda</taxon>
        <taxon>Insecta</taxon>
        <taxon>Pterygota</taxon>
        <taxon>Neoptera</taxon>
        <taxon>Endopterygota</taxon>
        <taxon>Lepidoptera</taxon>
        <taxon>Glossata</taxon>
        <taxon>Ditrysia</taxon>
        <taxon>Papilionoidea</taxon>
        <taxon>Pieridae</taxon>
        <taxon>Pierinae</taxon>
        <taxon>Leptosia</taxon>
    </lineage>
</organism>
<evidence type="ECO:0000313" key="1">
    <source>
        <dbReference type="EMBL" id="CAK1542279.1"/>
    </source>
</evidence>
<name>A0AAV1IYG3_9NEOP</name>
<comment type="caution">
    <text evidence="1">The sequence shown here is derived from an EMBL/GenBank/DDBJ whole genome shotgun (WGS) entry which is preliminary data.</text>
</comment>